<keyword evidence="1" id="KW-0732">Signal</keyword>
<gene>
    <name evidence="2" type="ORF">CWD77_04900</name>
</gene>
<protein>
    <recommendedName>
        <fullName evidence="4">Bacterial surface antigen (D15) domain-containing protein</fullName>
    </recommendedName>
</protein>
<reference evidence="2 3" key="1">
    <citation type="submission" date="2017-11" db="EMBL/GenBank/DDBJ databases">
        <title>Rhodohalobacter 15182 sp. nov., isolated from a salt lake.</title>
        <authorList>
            <person name="Han S."/>
        </authorList>
    </citation>
    <scope>NUCLEOTIDE SEQUENCE [LARGE SCALE GENOMIC DNA]</scope>
    <source>
        <strain evidence="2 3">15182</strain>
    </source>
</reference>
<proteinExistence type="predicted"/>
<dbReference type="Proteomes" id="UP000233398">
    <property type="component" value="Unassembled WGS sequence"/>
</dbReference>
<dbReference type="AlphaFoldDB" id="A0A2N0VKS9"/>
<evidence type="ECO:0000313" key="2">
    <source>
        <dbReference type="EMBL" id="PKD44805.1"/>
    </source>
</evidence>
<evidence type="ECO:0000256" key="1">
    <source>
        <dbReference type="SAM" id="SignalP"/>
    </source>
</evidence>
<sequence>MKRLILFTITLFVLVPAVSFAQQSEEDPFKRDPIFNKSLEELFGMEQTSVDSARVESDERSDAERVARRLSYTGVDLGGGFEAGPYYSNELYSQYPNLPMIHFNRVNGLFLGIRKERMQWHRYSSFLDIEQIHPHGFIGYGTASKDWEYALGLEKLIGVEKRLMIGGEFHKATSTEDHDRIGLIENSITSFFASYDFQDYHQMEGFGLYAAYRTQRWIEASFSYNRDTFRSLERNTTWSLFGKASPYRINPAIDVGSDEIDLDRYSFALSFNPRNVLLANRFTFAATVGAELADNSESDENYRYNKYWSELKLFYNFEPGSVLRWRLKAGGITGDVPDFKQFYLGGVGTLRGSPYKYFRGDNMLLSNLEVQFGRSSSQPGVWMRDYNMHILLFLDSGWTKDTEFVDGPVLADGPEASATSGFSSFKFSDLHHDAGFGLGTGAFRAEIAWPLKEFDGKPAFWIRFNPTF</sequence>
<dbReference type="EMBL" id="PISP01000001">
    <property type="protein sequence ID" value="PKD44805.1"/>
    <property type="molecule type" value="Genomic_DNA"/>
</dbReference>
<name>A0A2N0VKS9_9BACT</name>
<organism evidence="2 3">
    <name type="scientific">Rhodohalobacter barkolensis</name>
    <dbReference type="NCBI Taxonomy" id="2053187"/>
    <lineage>
        <taxon>Bacteria</taxon>
        <taxon>Pseudomonadati</taxon>
        <taxon>Balneolota</taxon>
        <taxon>Balneolia</taxon>
        <taxon>Balneolales</taxon>
        <taxon>Balneolaceae</taxon>
        <taxon>Rhodohalobacter</taxon>
    </lineage>
</organism>
<keyword evidence="3" id="KW-1185">Reference proteome</keyword>
<dbReference type="RefSeq" id="WP_101072093.1">
    <property type="nucleotide sequence ID" value="NZ_PISP01000001.1"/>
</dbReference>
<accession>A0A2N0VKS9</accession>
<evidence type="ECO:0000313" key="3">
    <source>
        <dbReference type="Proteomes" id="UP000233398"/>
    </source>
</evidence>
<dbReference type="OrthoDB" id="9770732at2"/>
<comment type="caution">
    <text evidence="2">The sequence shown here is derived from an EMBL/GenBank/DDBJ whole genome shotgun (WGS) entry which is preliminary data.</text>
</comment>
<evidence type="ECO:0008006" key="4">
    <source>
        <dbReference type="Google" id="ProtNLM"/>
    </source>
</evidence>
<dbReference type="Gene3D" id="2.40.160.50">
    <property type="entry name" value="membrane protein fhac: a member of the omp85/tpsb transporter family"/>
    <property type="match status" value="1"/>
</dbReference>
<feature type="signal peptide" evidence="1">
    <location>
        <begin position="1"/>
        <end position="21"/>
    </location>
</feature>
<feature type="chain" id="PRO_5014812999" description="Bacterial surface antigen (D15) domain-containing protein" evidence="1">
    <location>
        <begin position="22"/>
        <end position="468"/>
    </location>
</feature>